<name>A0AA97KLU6_EUBMA</name>
<dbReference type="KEGG" id="emc:129345308"/>
<dbReference type="Pfam" id="PF13424">
    <property type="entry name" value="TPR_12"/>
    <property type="match status" value="1"/>
</dbReference>
<evidence type="ECO:0000313" key="2">
    <source>
        <dbReference type="Proteomes" id="UP001190640"/>
    </source>
</evidence>
<reference evidence="3 4" key="1">
    <citation type="submission" date="2025-04" db="UniProtKB">
        <authorList>
            <consortium name="RefSeq"/>
        </authorList>
    </citation>
    <scope>IDENTIFICATION</scope>
    <source>
        <tissue evidence="3 4">Blood</tissue>
    </source>
</reference>
<proteinExistence type="predicted"/>
<dbReference type="Gene3D" id="1.25.40.10">
    <property type="entry name" value="Tetratricopeptide repeat domain"/>
    <property type="match status" value="3"/>
</dbReference>
<dbReference type="AlphaFoldDB" id="A0AA97KLU6"/>
<sequence length="512" mass="55804">MASASGPGPVRGQSGNRPAASQTEIQRLLKAGIKLFHDNEDLQALAIFKKAYLLSSHLREPLTQARCLFNLGAAYIATGKPQKGLKCTWKAKKMGAAEKDGDFSFNIAAAYDNMRQYAKAAEFYGKAVSEYESSKAPSAADALVKLAYCLASTGESASAAQSFCLAGRAYQEAQQLDNAAVAMREAANYFLRSPRCRPEDVLEALQECSRICARMTNPELLGKLHNHLGLHYAELKCFGQAEKHFVEAVKLCSGGNFTLRKKAVLLQNLGAIYNALEEPQRALKYHGEAADTYGRRTAVCFSVDICPARLWRSRKSTPQSKLHTTSASQGPVPLIGVLGERAAQAQCLYNLASAHSQQGDYHTAQFYHQQAMKAFVEGGDLYGEAQGCEGLGATHLCLGHPAQAVHYYKQALALFEKSKEASEVPRKRILEKLAECCIPHIAGFVNSRADVRLRRDTRTLEGQPPEVPACQLRGLAKECPVFATWAKEGRGWDGGAEEVRPPEGVGQRSAPH</sequence>
<organism evidence="2 3">
    <name type="scientific">Eublepharis macularius</name>
    <name type="common">Leopard gecko</name>
    <name type="synonym">Cyrtodactylus macularius</name>
    <dbReference type="NCBI Taxonomy" id="481883"/>
    <lineage>
        <taxon>Eukaryota</taxon>
        <taxon>Metazoa</taxon>
        <taxon>Chordata</taxon>
        <taxon>Craniata</taxon>
        <taxon>Vertebrata</taxon>
        <taxon>Euteleostomi</taxon>
        <taxon>Lepidosauria</taxon>
        <taxon>Squamata</taxon>
        <taxon>Bifurcata</taxon>
        <taxon>Gekkota</taxon>
        <taxon>Eublepharidae</taxon>
        <taxon>Eublepharinae</taxon>
        <taxon>Eublepharis</taxon>
    </lineage>
</organism>
<evidence type="ECO:0000256" key="1">
    <source>
        <dbReference type="SAM" id="MobiDB-lite"/>
    </source>
</evidence>
<feature type="compositionally biased region" description="Basic and acidic residues" evidence="1">
    <location>
        <begin position="491"/>
        <end position="501"/>
    </location>
</feature>
<dbReference type="PANTHER" id="PTHR47050:SF1">
    <property type="entry name" value="TETRATRICOPEPTIDE REPEAT PROTEIN 24-LIKE"/>
    <property type="match status" value="1"/>
</dbReference>
<dbReference type="SMART" id="SM00028">
    <property type="entry name" value="TPR"/>
    <property type="match status" value="6"/>
</dbReference>
<dbReference type="RefSeq" id="XP_054858360.1">
    <property type="nucleotide sequence ID" value="XM_055002385.1"/>
</dbReference>
<feature type="region of interest" description="Disordered" evidence="1">
    <location>
        <begin position="1"/>
        <end position="21"/>
    </location>
</feature>
<feature type="region of interest" description="Disordered" evidence="1">
    <location>
        <begin position="491"/>
        <end position="512"/>
    </location>
</feature>
<dbReference type="PANTHER" id="PTHR47050">
    <property type="entry name" value="TETRATRICOPEPTIDE REPEAT PROTEIN 24"/>
    <property type="match status" value="1"/>
</dbReference>
<dbReference type="Pfam" id="PF13181">
    <property type="entry name" value="TPR_8"/>
    <property type="match status" value="1"/>
</dbReference>
<dbReference type="Proteomes" id="UP001190640">
    <property type="component" value="Chromosome 18"/>
</dbReference>
<evidence type="ECO:0000313" key="4">
    <source>
        <dbReference type="RefSeq" id="XP_054858361.1"/>
    </source>
</evidence>
<keyword evidence="2" id="KW-1185">Reference proteome</keyword>
<accession>A0AA97KLU6</accession>
<dbReference type="InterPro" id="IPR019734">
    <property type="entry name" value="TPR_rpt"/>
</dbReference>
<dbReference type="InterPro" id="IPR011990">
    <property type="entry name" value="TPR-like_helical_dom_sf"/>
</dbReference>
<gene>
    <name evidence="3 4" type="primary">LOC129345308</name>
</gene>
<evidence type="ECO:0000313" key="3">
    <source>
        <dbReference type="RefSeq" id="XP_054858360.1"/>
    </source>
</evidence>
<dbReference type="InterPro" id="IPR024812">
    <property type="entry name" value="TPR_24"/>
</dbReference>
<protein>
    <submittedName>
        <fullName evidence="3 4">Tetratricopeptide repeat protein 24-like isoform X1</fullName>
    </submittedName>
</protein>
<dbReference type="RefSeq" id="XP_054858361.1">
    <property type="nucleotide sequence ID" value="XM_055002386.1"/>
</dbReference>
<dbReference type="SUPFAM" id="SSF48452">
    <property type="entry name" value="TPR-like"/>
    <property type="match status" value="3"/>
</dbReference>
<dbReference type="GeneID" id="129345308"/>